<evidence type="ECO:0000313" key="2">
    <source>
        <dbReference type="EMBL" id="KKQ85216.1"/>
    </source>
</evidence>
<dbReference type="Pfam" id="PF07963">
    <property type="entry name" value="N_methyl"/>
    <property type="match status" value="1"/>
</dbReference>
<dbReference type="PANTHER" id="PTHR30093">
    <property type="entry name" value="GENERAL SECRETION PATHWAY PROTEIN G"/>
    <property type="match status" value="1"/>
</dbReference>
<dbReference type="InterPro" id="IPR045584">
    <property type="entry name" value="Pilin-like"/>
</dbReference>
<keyword evidence="1" id="KW-1133">Transmembrane helix</keyword>
<dbReference type="Gene3D" id="3.30.700.10">
    <property type="entry name" value="Glycoprotein, Type 4 Pilin"/>
    <property type="match status" value="1"/>
</dbReference>
<comment type="caution">
    <text evidence="2">The sequence shown here is derived from an EMBL/GenBank/DDBJ whole genome shotgun (WGS) entry which is preliminary data.</text>
</comment>
<reference evidence="2 3" key="1">
    <citation type="journal article" date="2015" name="Nature">
        <title>rRNA introns, odd ribosomes, and small enigmatic genomes across a large radiation of phyla.</title>
        <authorList>
            <person name="Brown C.T."/>
            <person name="Hug L.A."/>
            <person name="Thomas B.C."/>
            <person name="Sharon I."/>
            <person name="Castelle C.J."/>
            <person name="Singh A."/>
            <person name="Wilkins M.J."/>
            <person name="Williams K.H."/>
            <person name="Banfield J.F."/>
        </authorList>
    </citation>
    <scope>NUCLEOTIDE SEQUENCE [LARGE SCALE GENOMIC DNA]</scope>
</reference>
<dbReference type="InterPro" id="IPR012902">
    <property type="entry name" value="N_methyl_site"/>
</dbReference>
<evidence type="ECO:0000256" key="1">
    <source>
        <dbReference type="SAM" id="Phobius"/>
    </source>
</evidence>
<dbReference type="NCBIfam" id="TIGR02532">
    <property type="entry name" value="IV_pilin_GFxxxE"/>
    <property type="match status" value="1"/>
</dbReference>
<dbReference type="Proteomes" id="UP000034081">
    <property type="component" value="Unassembled WGS sequence"/>
</dbReference>
<name>A0A0G0P7F0_9BACT</name>
<keyword evidence="1" id="KW-0812">Transmembrane</keyword>
<dbReference type="STRING" id="1618570.UT08_C0009G0050"/>
<gene>
    <name evidence="2" type="ORF">UT08_C0009G0050</name>
</gene>
<sequence length="186" mass="20233">MVFKNKQYPWKLDKMKIIRNWKLEIRNSSRREAGFTLMELLIVIAIIAILSTTLIVAVNPKRQLGKARDTQRQSDLVAIMSVILQYSSEHSGDLPDTDGNPATSNFPSSATCIGNGVGCFDLAGAGAVGEEIVPVYMAELPKDPRLVATGVKGTDADTGYTIYVDVNNRLHAAAVGEIEDPITVTR</sequence>
<keyword evidence="1" id="KW-0472">Membrane</keyword>
<dbReference type="SUPFAM" id="SSF54523">
    <property type="entry name" value="Pili subunits"/>
    <property type="match status" value="1"/>
</dbReference>
<protein>
    <recommendedName>
        <fullName evidence="4">General secretion pathway protein G</fullName>
    </recommendedName>
</protein>
<evidence type="ECO:0000313" key="3">
    <source>
        <dbReference type="Proteomes" id="UP000034081"/>
    </source>
</evidence>
<dbReference type="AlphaFoldDB" id="A0A0G0P7F0"/>
<proteinExistence type="predicted"/>
<accession>A0A0G0P7F0</accession>
<organism evidence="2 3">
    <name type="scientific">Candidatus Woesebacteria bacterium GW2011_GWB1_38_8</name>
    <dbReference type="NCBI Taxonomy" id="1618570"/>
    <lineage>
        <taxon>Bacteria</taxon>
        <taxon>Candidatus Woeseibacteriota</taxon>
    </lineage>
</organism>
<dbReference type="EMBL" id="LBVL01000009">
    <property type="protein sequence ID" value="KKQ85216.1"/>
    <property type="molecule type" value="Genomic_DNA"/>
</dbReference>
<feature type="transmembrane region" description="Helical" evidence="1">
    <location>
        <begin position="37"/>
        <end position="58"/>
    </location>
</feature>
<evidence type="ECO:0008006" key="4">
    <source>
        <dbReference type="Google" id="ProtNLM"/>
    </source>
</evidence>